<dbReference type="eggNOG" id="COG0714">
    <property type="taxonomic scope" value="Bacteria"/>
</dbReference>
<accession>L2F5V0</accession>
<dbReference type="Proteomes" id="UP000023795">
    <property type="component" value="Unassembled WGS sequence"/>
</dbReference>
<dbReference type="SUPFAM" id="SSF52540">
    <property type="entry name" value="P-loop containing nucleoside triphosphate hydrolases"/>
    <property type="match status" value="1"/>
</dbReference>
<dbReference type="GO" id="GO:0016887">
    <property type="term" value="F:ATP hydrolysis activity"/>
    <property type="evidence" value="ECO:0007669"/>
    <property type="project" value="InterPro"/>
</dbReference>
<proteinExistence type="predicted"/>
<evidence type="ECO:0000313" key="2">
    <source>
        <dbReference type="EMBL" id="ELA08275.1"/>
    </source>
</evidence>
<feature type="domain" description="ATPase dynein-related AAA" evidence="1">
    <location>
        <begin position="23"/>
        <end position="155"/>
    </location>
</feature>
<dbReference type="OrthoDB" id="9808317at2"/>
<dbReference type="RefSeq" id="WP_009501828.1">
    <property type="nucleotide sequence ID" value="NZ_ANIN01000002.1"/>
</dbReference>
<comment type="caution">
    <text evidence="2">The sequence shown here is derived from an EMBL/GenBank/DDBJ whole genome shotgun (WGS) entry which is preliminary data.</text>
</comment>
<dbReference type="Gene3D" id="3.40.50.300">
    <property type="entry name" value="P-loop containing nucleotide triphosphate hydrolases"/>
    <property type="match status" value="1"/>
</dbReference>
<protein>
    <submittedName>
        <fullName evidence="2">ATPase</fullName>
    </submittedName>
</protein>
<dbReference type="InterPro" id="IPR011704">
    <property type="entry name" value="ATPase_dyneun-rel_AAA"/>
</dbReference>
<dbReference type="InterPro" id="IPR027417">
    <property type="entry name" value="P-loop_NTPase"/>
</dbReference>
<dbReference type="Pfam" id="PF07728">
    <property type="entry name" value="AAA_5"/>
    <property type="match status" value="1"/>
</dbReference>
<gene>
    <name evidence="2" type="ORF">MOMA_06926</name>
</gene>
<dbReference type="EMBL" id="ANIN01000002">
    <property type="protein sequence ID" value="ELA08275.1"/>
    <property type="molecule type" value="Genomic_DNA"/>
</dbReference>
<keyword evidence="3" id="KW-1185">Reference proteome</keyword>
<reference evidence="2 3" key="1">
    <citation type="journal article" date="2013" name="Genome Announc.">
        <title>Genome Sequence of Moraxella macacae 0408225, a Novel Bacterial Species Isolated from a Cynomolgus Macaque with Epistaxis.</title>
        <authorList>
            <person name="Ladner J.T."/>
            <person name="Whitehouse C.A."/>
            <person name="Koroleva G.I."/>
            <person name="Palacios G.F."/>
        </authorList>
    </citation>
    <scope>NUCLEOTIDE SEQUENCE [LARGE SCALE GENOMIC DNA]</scope>
    <source>
        <strain evidence="2 3">0408225</strain>
    </source>
</reference>
<organism evidence="2 3">
    <name type="scientific">Moraxella macacae 0408225</name>
    <dbReference type="NCBI Taxonomy" id="1230338"/>
    <lineage>
        <taxon>Bacteria</taxon>
        <taxon>Pseudomonadati</taxon>
        <taxon>Pseudomonadota</taxon>
        <taxon>Gammaproteobacteria</taxon>
        <taxon>Moraxellales</taxon>
        <taxon>Moraxellaceae</taxon>
        <taxon>Moraxella</taxon>
    </lineage>
</organism>
<dbReference type="STRING" id="1230338.MOMA_06926"/>
<evidence type="ECO:0000259" key="1">
    <source>
        <dbReference type="Pfam" id="PF07728"/>
    </source>
</evidence>
<evidence type="ECO:0000313" key="3">
    <source>
        <dbReference type="Proteomes" id="UP000023795"/>
    </source>
</evidence>
<dbReference type="GO" id="GO:0005524">
    <property type="term" value="F:ATP binding"/>
    <property type="evidence" value="ECO:0007669"/>
    <property type="project" value="InterPro"/>
</dbReference>
<dbReference type="AlphaFoldDB" id="L2F5V0"/>
<dbReference type="PATRIC" id="fig|1230338.3.peg.1478"/>
<name>L2F5V0_9GAMM</name>
<sequence length="697" mass="79697">MQCTLKQAGQFIPMLMKHNITPFLHGSPSTGKSSIVKQIADKFNLELIDVRLSQIEPQDLLGLPNFDKDKVTYIPMDTFPIQSDKVPSNKKGWLLFLDEANGASHSVQMASYKLILDREVGNHKLHDKCFIIAAGNLDTDNAITNTMSSALISRMAHFYVELTADDWIEWASENGIDSRIVSYIGFKNSHLSQFNPDNTEPYASPRTWEMLSKVIKDTEVNHDIQPLLYSLIGNVQTEFIAFCQLFNDDDDDFLEALADELALLADASLVNKSYGLTQEAVRTLVQYKLDCEKLSTTYSDMEVIKKSELEHRYFKVLKLAGAYAFIDGAKEITPQYIEYAIALAQDSGKAFENLMTPQRSYVKLAKYLAEYKGEVTLADLDEDLPSFRGSKAQKDEMIMMATAWGYKNNIVIKKSYMESIMFLYADSIEETNLNEMIISYTNNVDMTTGYRNELVSFTKLDKLFTANGYHWLNHHVKDNYRKEDNAITGFNLLVLDVDGTCSLASAKLLMKKYKAIYYTTKSSTDKNNRFRIILPMNYTLKLDAKDYKEFYKNIIKDLPFEVDEQCSHRTKKWLSHGELDDDEVTNLTKTDGELFDVLPYIPKSAKNDEREKLYTEQSDLDNLERWVMNNIGDGNRNNMLLRYALILLDNNFRFETIKEKTIALNNKLADKLSEIELANTVFHTVADRMASQGKLTA</sequence>